<dbReference type="GO" id="GO:0050518">
    <property type="term" value="F:2-C-methyl-D-erythritol 4-phosphate cytidylyltransferase activity"/>
    <property type="evidence" value="ECO:0007669"/>
    <property type="project" value="UniProtKB-UniRule"/>
</dbReference>
<reference evidence="5" key="1">
    <citation type="submission" date="2011-04" db="EMBL/GenBank/DDBJ databases">
        <title>The complete genome of Thermodesulfatator indicus DSM 15286.</title>
        <authorList>
            <person name="Lucas S."/>
            <person name="Copeland A."/>
            <person name="Lapidus A."/>
            <person name="Bruce D."/>
            <person name="Goodwin L."/>
            <person name="Pitluck S."/>
            <person name="Peters L."/>
            <person name="Kyrpides N."/>
            <person name="Mavromatis K."/>
            <person name="Pagani I."/>
            <person name="Ivanova N."/>
            <person name="Saunders L."/>
            <person name="Detter J.C."/>
            <person name="Tapia R."/>
            <person name="Han C."/>
            <person name="Land M."/>
            <person name="Hauser L."/>
            <person name="Markowitz V."/>
            <person name="Cheng J.-F."/>
            <person name="Hugenholtz P."/>
            <person name="Woyke T."/>
            <person name="Wu D."/>
            <person name="Spring S."/>
            <person name="Schroeder M."/>
            <person name="Brambilla E."/>
            <person name="Klenk H.-P."/>
            <person name="Eisen J.A."/>
        </authorList>
    </citation>
    <scope>NUCLEOTIDE SEQUENCE [LARGE SCALE GENOMIC DNA]</scope>
    <source>
        <strain evidence="5">DSM 15286 / JCM 11887 / CIR29812</strain>
    </source>
</reference>
<name>F8A9V1_THEID</name>
<keyword evidence="3" id="KW-0414">Isoprene biosynthesis</keyword>
<keyword evidence="5" id="KW-1185">Reference proteome</keyword>
<dbReference type="HOGENOM" id="CLU_061281_2_2_0"/>
<dbReference type="eggNOG" id="COG1211">
    <property type="taxonomic scope" value="Bacteria"/>
</dbReference>
<feature type="site" description="Positions MEP for the nucleophilic attack" evidence="3">
    <location>
        <position position="206"/>
    </location>
</feature>
<evidence type="ECO:0000313" key="4">
    <source>
        <dbReference type="EMBL" id="AEH44149.1"/>
    </source>
</evidence>
<dbReference type="InterPro" id="IPR001228">
    <property type="entry name" value="IspD"/>
</dbReference>
<dbReference type="InterPro" id="IPR050088">
    <property type="entry name" value="IspD/TarI_cytidylyltransf_bact"/>
</dbReference>
<feature type="site" description="Transition state stabilizer" evidence="3">
    <location>
        <position position="21"/>
    </location>
</feature>
<accession>F8A9V1</accession>
<dbReference type="STRING" id="667014.Thein_0265"/>
<comment type="pathway">
    <text evidence="3">Isoprenoid biosynthesis; isopentenyl diphosphate biosynthesis via DXP pathway; isopentenyl diphosphate from 1-deoxy-D-xylulose 5-phosphate: step 2/6.</text>
</comment>
<dbReference type="UniPathway" id="UPA00056">
    <property type="reaction ID" value="UER00093"/>
</dbReference>
<dbReference type="EMBL" id="CP002683">
    <property type="protein sequence ID" value="AEH44149.1"/>
    <property type="molecule type" value="Genomic_DNA"/>
</dbReference>
<proteinExistence type="inferred from homology"/>
<dbReference type="AlphaFoldDB" id="F8A9V1"/>
<comment type="function">
    <text evidence="3">Catalyzes the formation of 4-diphosphocytidyl-2-C-methyl-D-erythritol from CTP and 2-C-methyl-D-erythritol 4-phosphate (MEP).</text>
</comment>
<dbReference type="EC" id="2.7.7.60" evidence="3"/>
<dbReference type="PaxDb" id="667014-Thein_0265"/>
<dbReference type="PANTHER" id="PTHR32125">
    <property type="entry name" value="2-C-METHYL-D-ERYTHRITOL 4-PHOSPHATE CYTIDYLYLTRANSFERASE, CHLOROPLASTIC"/>
    <property type="match status" value="1"/>
</dbReference>
<evidence type="ECO:0000256" key="3">
    <source>
        <dbReference type="HAMAP-Rule" id="MF_00108"/>
    </source>
</evidence>
<evidence type="ECO:0000256" key="1">
    <source>
        <dbReference type="ARBA" id="ARBA00022679"/>
    </source>
</evidence>
<gene>
    <name evidence="3" type="primary">ispD</name>
    <name evidence="4" type="ordered locus">Thein_0265</name>
</gene>
<dbReference type="Pfam" id="PF01128">
    <property type="entry name" value="IspD"/>
    <property type="match status" value="1"/>
</dbReference>
<evidence type="ECO:0000313" key="5">
    <source>
        <dbReference type="Proteomes" id="UP000006793"/>
    </source>
</evidence>
<dbReference type="SUPFAM" id="SSF53448">
    <property type="entry name" value="Nucleotide-diphospho-sugar transferases"/>
    <property type="match status" value="1"/>
</dbReference>
<keyword evidence="2 3" id="KW-0548">Nucleotidyltransferase</keyword>
<sequence>MNAVIIPAGGIGSRVGEKIPKQFLEIAGKPLIAHTLSVFEQVDEIDLLVVPVLSEWKETLKDLLNGFSKPYLLASGGETRQASVANGFSLLPEDTEIVLVHDACRPFITPELTRQVISKIKEKGAALAALPARDTVKEVEEKRVVRTLPRERIFLAHTPQGAQYFLFKRALTYSQERNLVFTDEAALFEAAGIEVYVVPSSPLNFKITTKEDFELAKCLLERNLNGGHYESNFF</sequence>
<dbReference type="HAMAP" id="MF_00108">
    <property type="entry name" value="IspD"/>
    <property type="match status" value="1"/>
</dbReference>
<dbReference type="FunCoup" id="F8A9V1">
    <property type="interactions" value="417"/>
</dbReference>
<dbReference type="GO" id="GO:0019288">
    <property type="term" value="P:isopentenyl diphosphate biosynthetic process, methylerythritol 4-phosphate pathway"/>
    <property type="evidence" value="ECO:0007669"/>
    <property type="project" value="UniProtKB-UniRule"/>
</dbReference>
<dbReference type="Gene3D" id="3.90.550.10">
    <property type="entry name" value="Spore Coat Polysaccharide Biosynthesis Protein SpsA, Chain A"/>
    <property type="match status" value="1"/>
</dbReference>
<comment type="similarity">
    <text evidence="3">Belongs to the IspD/TarI cytidylyltransferase family. IspD subfamily.</text>
</comment>
<dbReference type="NCBIfam" id="TIGR00453">
    <property type="entry name" value="ispD"/>
    <property type="match status" value="1"/>
</dbReference>
<dbReference type="PATRIC" id="fig|667014.3.peg.272"/>
<organism evidence="4 5">
    <name type="scientific">Thermodesulfatator indicus (strain DSM 15286 / JCM 11887 / CIR29812)</name>
    <dbReference type="NCBI Taxonomy" id="667014"/>
    <lineage>
        <taxon>Bacteria</taxon>
        <taxon>Pseudomonadati</taxon>
        <taxon>Thermodesulfobacteriota</taxon>
        <taxon>Thermodesulfobacteria</taxon>
        <taxon>Thermodesulfobacteriales</taxon>
        <taxon>Thermodesulfatatoraceae</taxon>
        <taxon>Thermodesulfatator</taxon>
    </lineage>
</organism>
<dbReference type="KEGG" id="tid:Thein_0265"/>
<dbReference type="InterPro" id="IPR029044">
    <property type="entry name" value="Nucleotide-diphossugar_trans"/>
</dbReference>
<evidence type="ECO:0000256" key="2">
    <source>
        <dbReference type="ARBA" id="ARBA00022695"/>
    </source>
</evidence>
<reference evidence="4 5" key="2">
    <citation type="journal article" date="2012" name="Stand. Genomic Sci.">
        <title>Complete genome sequence of the thermophilic sulfate-reducing ocean bacterium Thermodesulfatator indicus type strain (CIR29812(T)).</title>
        <authorList>
            <person name="Anderson I."/>
            <person name="Saunders E."/>
            <person name="Lapidus A."/>
            <person name="Nolan M."/>
            <person name="Lucas S."/>
            <person name="Tice H."/>
            <person name="Del Rio T.G."/>
            <person name="Cheng J.F."/>
            <person name="Han C."/>
            <person name="Tapia R."/>
            <person name="Goodwin L.A."/>
            <person name="Pitluck S."/>
            <person name="Liolios K."/>
            <person name="Mavromatis K."/>
            <person name="Pagani I."/>
            <person name="Ivanova N."/>
            <person name="Mikhailova N."/>
            <person name="Pati A."/>
            <person name="Chen A."/>
            <person name="Palaniappan K."/>
            <person name="Land M."/>
            <person name="Hauser L."/>
            <person name="Jeffries C.D."/>
            <person name="Chang Y.J."/>
            <person name="Brambilla E.M."/>
            <person name="Rohde M."/>
            <person name="Spring S."/>
            <person name="Goker M."/>
            <person name="Detter J.C."/>
            <person name="Woyke T."/>
            <person name="Bristow J."/>
            <person name="Eisen J.A."/>
            <person name="Markowitz V."/>
            <person name="Hugenholtz P."/>
            <person name="Kyrpides N.C."/>
            <person name="Klenk H.P."/>
        </authorList>
    </citation>
    <scope>NUCLEOTIDE SEQUENCE [LARGE SCALE GENOMIC DNA]</scope>
    <source>
        <strain evidence="5">DSM 15286 / JCM 11887 / CIR29812</strain>
    </source>
</reference>
<comment type="catalytic activity">
    <reaction evidence="3">
        <text>2-C-methyl-D-erythritol 4-phosphate + CTP + H(+) = 4-CDP-2-C-methyl-D-erythritol + diphosphate</text>
        <dbReference type="Rhea" id="RHEA:13429"/>
        <dbReference type="ChEBI" id="CHEBI:15378"/>
        <dbReference type="ChEBI" id="CHEBI:33019"/>
        <dbReference type="ChEBI" id="CHEBI:37563"/>
        <dbReference type="ChEBI" id="CHEBI:57823"/>
        <dbReference type="ChEBI" id="CHEBI:58262"/>
        <dbReference type="EC" id="2.7.7.60"/>
    </reaction>
</comment>
<feature type="site" description="Transition state stabilizer" evidence="3">
    <location>
        <position position="14"/>
    </location>
</feature>
<dbReference type="PANTHER" id="PTHR32125:SF4">
    <property type="entry name" value="2-C-METHYL-D-ERYTHRITOL 4-PHOSPHATE CYTIDYLYLTRANSFERASE, CHLOROPLASTIC"/>
    <property type="match status" value="1"/>
</dbReference>
<dbReference type="InterPro" id="IPR034683">
    <property type="entry name" value="IspD/TarI"/>
</dbReference>
<protein>
    <recommendedName>
        <fullName evidence="3">2-C-methyl-D-erythritol 4-phosphate cytidylyltransferase</fullName>
        <ecNumber evidence="3">2.7.7.60</ecNumber>
    </recommendedName>
    <alternativeName>
        <fullName evidence="3">4-diphosphocytidyl-2C-methyl-D-erythritol synthase</fullName>
    </alternativeName>
    <alternativeName>
        <fullName evidence="3">MEP cytidylyltransferase</fullName>
        <shortName evidence="3">MCT</shortName>
    </alternativeName>
</protein>
<dbReference type="InParanoid" id="F8A9V1"/>
<dbReference type="FunFam" id="3.90.550.10:FF:000003">
    <property type="entry name" value="2-C-methyl-D-erythritol 4-phosphate cytidylyltransferase"/>
    <property type="match status" value="1"/>
</dbReference>
<dbReference type="Proteomes" id="UP000006793">
    <property type="component" value="Chromosome"/>
</dbReference>
<feature type="site" description="Positions MEP for the nucleophilic attack" evidence="3">
    <location>
        <position position="150"/>
    </location>
</feature>
<keyword evidence="1 3" id="KW-0808">Transferase</keyword>
<dbReference type="CDD" id="cd02516">
    <property type="entry name" value="CDP-ME_synthetase"/>
    <property type="match status" value="1"/>
</dbReference>